<dbReference type="Pfam" id="PF13233">
    <property type="entry name" value="Complex1_LYR_2"/>
    <property type="match status" value="1"/>
</dbReference>
<sequence>MPSLSQQVRSTYRAILRELPSRPLSRPSPLHQRIREVFRAPIPETPEPEQAALEREIRIAEAAQFAHYARAQRSYAALLERYNPGMNLDEEEKIRLTARRVGLDLPVLGKEEK</sequence>
<reference evidence="1 2" key="1">
    <citation type="submission" date="2019-06" db="EMBL/GenBank/DDBJ databases">
        <title>Wine fermentation using esterase from Monascus purpureus.</title>
        <authorList>
            <person name="Geng C."/>
            <person name="Zhang Y."/>
        </authorList>
    </citation>
    <scope>NUCLEOTIDE SEQUENCE [LARGE SCALE GENOMIC DNA]</scope>
    <source>
        <strain evidence="1">HQ1</strain>
    </source>
</reference>
<dbReference type="AlphaFoldDB" id="A0A507R4V6"/>
<gene>
    <name evidence="1" type="ORF">MPDQ_001209</name>
</gene>
<comment type="caution">
    <text evidence="1">The sequence shown here is derived from an EMBL/GenBank/DDBJ whole genome shotgun (WGS) entry which is preliminary data.</text>
</comment>
<dbReference type="STRING" id="5098.A0A507R4V6"/>
<accession>A0A507R4V6</accession>
<dbReference type="EMBL" id="VIFY01000013">
    <property type="protein sequence ID" value="TQB76007.1"/>
    <property type="molecule type" value="Genomic_DNA"/>
</dbReference>
<evidence type="ECO:0000313" key="2">
    <source>
        <dbReference type="Proteomes" id="UP000319663"/>
    </source>
</evidence>
<dbReference type="InterPro" id="IPR039196">
    <property type="entry name" value="Fmc1"/>
</dbReference>
<dbReference type="PANTHER" id="PTHR28015:SF1">
    <property type="entry name" value="ATP SYNTHASE ASSEMBLY FACTOR FMC1, MITOCHONDRIAL"/>
    <property type="match status" value="1"/>
</dbReference>
<name>A0A507R4V6_MONPU</name>
<dbReference type="OrthoDB" id="15893at2759"/>
<dbReference type="PANTHER" id="PTHR28015">
    <property type="entry name" value="ATP SYNTHASE ASSEMBLY FACTOR FMC1, MITOCHONDRIAL"/>
    <property type="match status" value="1"/>
</dbReference>
<evidence type="ECO:0000313" key="1">
    <source>
        <dbReference type="EMBL" id="TQB76007.1"/>
    </source>
</evidence>
<dbReference type="GO" id="GO:0005759">
    <property type="term" value="C:mitochondrial matrix"/>
    <property type="evidence" value="ECO:0007669"/>
    <property type="project" value="TreeGrafter"/>
</dbReference>
<dbReference type="GO" id="GO:0033615">
    <property type="term" value="P:mitochondrial proton-transporting ATP synthase complex assembly"/>
    <property type="evidence" value="ECO:0007669"/>
    <property type="project" value="InterPro"/>
</dbReference>
<proteinExistence type="predicted"/>
<keyword evidence="2" id="KW-1185">Reference proteome</keyword>
<protein>
    <submittedName>
        <fullName evidence="1">Uncharacterized protein</fullName>
    </submittedName>
</protein>
<organism evidence="1 2">
    <name type="scientific">Monascus purpureus</name>
    <name type="common">Red mold</name>
    <name type="synonym">Monascus anka</name>
    <dbReference type="NCBI Taxonomy" id="5098"/>
    <lineage>
        <taxon>Eukaryota</taxon>
        <taxon>Fungi</taxon>
        <taxon>Dikarya</taxon>
        <taxon>Ascomycota</taxon>
        <taxon>Pezizomycotina</taxon>
        <taxon>Eurotiomycetes</taxon>
        <taxon>Eurotiomycetidae</taxon>
        <taxon>Eurotiales</taxon>
        <taxon>Aspergillaceae</taxon>
        <taxon>Monascus</taxon>
    </lineage>
</organism>
<dbReference type="Proteomes" id="UP000319663">
    <property type="component" value="Unassembled WGS sequence"/>
</dbReference>